<dbReference type="Pfam" id="PF13715">
    <property type="entry name" value="CarbopepD_reg_2"/>
    <property type="match status" value="1"/>
</dbReference>
<keyword evidence="2" id="KW-1185">Reference proteome</keyword>
<dbReference type="Proteomes" id="UP000655016">
    <property type="component" value="Unassembled WGS sequence"/>
</dbReference>
<protein>
    <recommendedName>
        <fullName evidence="3">CarboxypepD_reg-like domain-containing protein</fullName>
    </recommendedName>
</protein>
<organism evidence="1 2">
    <name type="scientific">Flavobacterium limi</name>
    <dbReference type="NCBI Taxonomy" id="2045105"/>
    <lineage>
        <taxon>Bacteria</taxon>
        <taxon>Pseudomonadati</taxon>
        <taxon>Bacteroidota</taxon>
        <taxon>Flavobacteriia</taxon>
        <taxon>Flavobacteriales</taxon>
        <taxon>Flavobacteriaceae</taxon>
        <taxon>Flavobacterium</taxon>
    </lineage>
</organism>
<name>A0ABQ1TLP0_9FLAO</name>
<dbReference type="InterPro" id="IPR008969">
    <property type="entry name" value="CarboxyPept-like_regulatory"/>
</dbReference>
<sequence>MKNNITLFILIFSVSQVSLGQAVISKEIKGQIFEESSFVEGVNIINNTTQVTTVSDANGAFSVVVKEGDVLVFSSVNLEPVRYRVVAEDLVSDLLRIKMATKKNELKEVVINENANITAENLGIIPKDQKKYTPAERKLATAGDFKPVHLLGLLGGSVEIDPVINKINGRTKKLKINLEIEKKEYYIEELGYLFEEEYYIDYLKIPSEHIRGFKFYLVENQQVKMLLKEKDKAKLTLLMSELALKYNEIIASENK</sequence>
<dbReference type="EMBL" id="BMKP01000001">
    <property type="protein sequence ID" value="GGE96944.1"/>
    <property type="molecule type" value="Genomic_DNA"/>
</dbReference>
<proteinExistence type="predicted"/>
<dbReference type="RefSeq" id="WP_163392678.1">
    <property type="nucleotide sequence ID" value="NZ_BMKP01000001.1"/>
</dbReference>
<comment type="caution">
    <text evidence="1">The sequence shown here is derived from an EMBL/GenBank/DDBJ whole genome shotgun (WGS) entry which is preliminary data.</text>
</comment>
<gene>
    <name evidence="1" type="ORF">GCM10011518_02810</name>
</gene>
<accession>A0ABQ1TLP0</accession>
<evidence type="ECO:0008006" key="3">
    <source>
        <dbReference type="Google" id="ProtNLM"/>
    </source>
</evidence>
<evidence type="ECO:0000313" key="1">
    <source>
        <dbReference type="EMBL" id="GGE96944.1"/>
    </source>
</evidence>
<evidence type="ECO:0000313" key="2">
    <source>
        <dbReference type="Proteomes" id="UP000655016"/>
    </source>
</evidence>
<reference evidence="2" key="1">
    <citation type="journal article" date="2019" name="Int. J. Syst. Evol. Microbiol.">
        <title>The Global Catalogue of Microorganisms (GCM) 10K type strain sequencing project: providing services to taxonomists for standard genome sequencing and annotation.</title>
        <authorList>
            <consortium name="The Broad Institute Genomics Platform"/>
            <consortium name="The Broad Institute Genome Sequencing Center for Infectious Disease"/>
            <person name="Wu L."/>
            <person name="Ma J."/>
        </authorList>
    </citation>
    <scope>NUCLEOTIDE SEQUENCE [LARGE SCALE GENOMIC DNA]</scope>
    <source>
        <strain evidence="2">CGMCC 1.16060</strain>
    </source>
</reference>
<dbReference type="SUPFAM" id="SSF49464">
    <property type="entry name" value="Carboxypeptidase regulatory domain-like"/>
    <property type="match status" value="1"/>
</dbReference>